<dbReference type="Gene3D" id="3.20.180.10">
    <property type="entry name" value="PNP-oxidase-like"/>
    <property type="match status" value="1"/>
</dbReference>
<gene>
    <name evidence="2" type="ORF">AB852_33685</name>
</gene>
<dbReference type="InterPro" id="IPR037119">
    <property type="entry name" value="Haem_oxidase_HugZ-like_sf"/>
</dbReference>
<dbReference type="GeneID" id="96796483"/>
<keyword evidence="3" id="KW-1185">Reference proteome</keyword>
<dbReference type="Pfam" id="PF10615">
    <property type="entry name" value="DUF2470"/>
    <property type="match status" value="1"/>
</dbReference>
<evidence type="ECO:0000259" key="1">
    <source>
        <dbReference type="Pfam" id="PF10615"/>
    </source>
</evidence>
<evidence type="ECO:0000313" key="3">
    <source>
        <dbReference type="Proteomes" id="UP000186455"/>
    </source>
</evidence>
<organism evidence="2 3">
    <name type="scientific">Streptomyces uncialis</name>
    <dbReference type="NCBI Taxonomy" id="1048205"/>
    <lineage>
        <taxon>Bacteria</taxon>
        <taxon>Bacillati</taxon>
        <taxon>Actinomycetota</taxon>
        <taxon>Actinomycetes</taxon>
        <taxon>Kitasatosporales</taxon>
        <taxon>Streptomycetaceae</taxon>
        <taxon>Streptomyces</taxon>
    </lineage>
</organism>
<dbReference type="Proteomes" id="UP000186455">
    <property type="component" value="Unassembled WGS sequence"/>
</dbReference>
<reference evidence="2 3" key="1">
    <citation type="submission" date="2015-06" db="EMBL/GenBank/DDBJ databases">
        <title>Cloning and characterization of the uncialamcin biosynthetic gene cluster.</title>
        <authorList>
            <person name="Yan X."/>
            <person name="Huang T."/>
            <person name="Ge H."/>
            <person name="Shen B."/>
        </authorList>
    </citation>
    <scope>NUCLEOTIDE SEQUENCE [LARGE SCALE GENOMIC DNA]</scope>
    <source>
        <strain evidence="2 3">DCA2648</strain>
    </source>
</reference>
<dbReference type="RefSeq" id="WP_073794592.1">
    <property type="nucleotide sequence ID" value="NZ_CP109583.1"/>
</dbReference>
<dbReference type="EMBL" id="LFBV01000011">
    <property type="protein sequence ID" value="OKH90578.1"/>
    <property type="molecule type" value="Genomic_DNA"/>
</dbReference>
<accession>A0A1Q4UYD0</accession>
<dbReference type="InterPro" id="IPR019595">
    <property type="entry name" value="DUF2470"/>
</dbReference>
<comment type="caution">
    <text evidence="2">The sequence shown here is derived from an EMBL/GenBank/DDBJ whole genome shotgun (WGS) entry which is preliminary data.</text>
</comment>
<feature type="domain" description="DUF2470" evidence="1">
    <location>
        <begin position="142"/>
        <end position="216"/>
    </location>
</feature>
<dbReference type="AlphaFoldDB" id="A0A1Q4UYD0"/>
<dbReference type="SUPFAM" id="SSF50475">
    <property type="entry name" value="FMN-binding split barrel"/>
    <property type="match status" value="1"/>
</dbReference>
<name>A0A1Q4UYD0_9ACTN</name>
<protein>
    <recommendedName>
        <fullName evidence="1">DUF2470 domain-containing protein</fullName>
    </recommendedName>
</protein>
<dbReference type="STRING" id="1048205.AB852_33685"/>
<sequence length="238" mass="26046">MGVRQACTTAPTAAERARSVLAAAWSCAVTTDHCHEELVGAHSVTTDGVVRLCVPEDSVLASAALCSPRGEPTALMEFSDAAPVPVRDRIRARLWLSGRFTREGEHLLFQPACAVLHAPSGHIGIDIDDFARAAPDPLATAESRLLTHLADAHADAVEWLTRLVEPESLSEVVRVQPFALDRHGLTLRLERLRGHEDVRLPFHRPADDLAQVTERMHILLASARNVRRPTLRPVSPEE</sequence>
<evidence type="ECO:0000313" key="2">
    <source>
        <dbReference type="EMBL" id="OKH90578.1"/>
    </source>
</evidence>
<proteinExistence type="predicted"/>